<organism evidence="1 2">
    <name type="scientific">Novosphingobium pentaromativorans US6-1</name>
    <dbReference type="NCBI Taxonomy" id="1088721"/>
    <lineage>
        <taxon>Bacteria</taxon>
        <taxon>Pseudomonadati</taxon>
        <taxon>Pseudomonadota</taxon>
        <taxon>Alphaproteobacteria</taxon>
        <taxon>Sphingomonadales</taxon>
        <taxon>Sphingomonadaceae</taxon>
        <taxon>Novosphingobium</taxon>
    </lineage>
</organism>
<dbReference type="EMBL" id="AGFM01000006">
    <property type="protein sequence ID" value="EHJ62829.1"/>
    <property type="molecule type" value="Genomic_DNA"/>
</dbReference>
<accession>G6E7K6</accession>
<dbReference type="AlphaFoldDB" id="G6E7K6"/>
<proteinExistence type="predicted"/>
<reference evidence="1 2" key="1">
    <citation type="journal article" date="2012" name="J. Bacteriol.">
        <title>Genome sequence of benzo(a)pyrene-degrading bacterium Novosphingobium pentaromativorans US6-1.</title>
        <authorList>
            <person name="Luo Y.R."/>
            <person name="Kang S.G."/>
            <person name="Kim S.J."/>
            <person name="Kim M.R."/>
            <person name="Li N."/>
            <person name="Lee J.H."/>
            <person name="Kwon K.K."/>
        </authorList>
    </citation>
    <scope>NUCLEOTIDE SEQUENCE [LARGE SCALE GENOMIC DNA]</scope>
    <source>
        <strain evidence="1 2">US6-1</strain>
    </source>
</reference>
<name>G6E7K6_9SPHN</name>
<evidence type="ECO:0000313" key="1">
    <source>
        <dbReference type="EMBL" id="EHJ62829.1"/>
    </source>
</evidence>
<dbReference type="Proteomes" id="UP000004030">
    <property type="component" value="Unassembled WGS sequence"/>
</dbReference>
<evidence type="ECO:0000313" key="2">
    <source>
        <dbReference type="Proteomes" id="UP000004030"/>
    </source>
</evidence>
<dbReference type="PATRIC" id="fig|1088721.3.peg.337"/>
<sequence>MGIAPSEVLSMSLYDYQAALHHWAKAQGSDDDEVEALTPEEFDELLITAASQGVH</sequence>
<protein>
    <submittedName>
        <fullName evidence="1">Uncharacterized protein</fullName>
    </submittedName>
</protein>
<gene>
    <name evidence="1" type="ORF">NSU_0341</name>
</gene>
<comment type="caution">
    <text evidence="1">The sequence shown here is derived from an EMBL/GenBank/DDBJ whole genome shotgun (WGS) entry which is preliminary data.</text>
</comment>
<dbReference type="RefSeq" id="WP_007011258.1">
    <property type="nucleotide sequence ID" value="NZ_AGFM01000006.1"/>
</dbReference>
<keyword evidence="2" id="KW-1185">Reference proteome</keyword>